<dbReference type="InterPro" id="IPR049142">
    <property type="entry name" value="MS_channel_1st"/>
</dbReference>
<evidence type="ECO:0000256" key="3">
    <source>
        <dbReference type="ARBA" id="ARBA00022475"/>
    </source>
</evidence>
<dbReference type="SUPFAM" id="SSF82689">
    <property type="entry name" value="Mechanosensitive channel protein MscS (YggB), C-terminal domain"/>
    <property type="match status" value="1"/>
</dbReference>
<dbReference type="InterPro" id="IPR049278">
    <property type="entry name" value="MS_channel_C"/>
</dbReference>
<feature type="domain" description="Mechanosensitive ion channel MscS" evidence="8">
    <location>
        <begin position="135"/>
        <end position="200"/>
    </location>
</feature>
<dbReference type="KEGG" id="bmei:Spa11_13810"/>
<name>A0A518K5Y9_9BACT</name>
<feature type="transmembrane region" description="Helical" evidence="7">
    <location>
        <begin position="94"/>
        <end position="112"/>
    </location>
</feature>
<dbReference type="Gene3D" id="1.10.287.1260">
    <property type="match status" value="1"/>
</dbReference>
<keyword evidence="3" id="KW-1003">Cell membrane</keyword>
<evidence type="ECO:0000259" key="10">
    <source>
        <dbReference type="Pfam" id="PF21088"/>
    </source>
</evidence>
<evidence type="ECO:0000259" key="9">
    <source>
        <dbReference type="Pfam" id="PF21082"/>
    </source>
</evidence>
<sequence length="310" mass="32982">MAPALETVAAAPPLPTTGERFNALLDQLMAGQWGGITPADWQLVAVQGGMRVALVLVILFVALTLAGWASAAVRTSLTRMKFDPTLSKFLAKMARWSVLLLAGLNCLGYFGVEMTTFAAVLGATGFAIGLALQGTLSNFAAGAMLLLFRPFKVGDVVNIGGQLGKVDEIELFTTSIDTFDNRRIILPNGSVFGATIENVTYHPYRRIDVLVGADYAADIDQTRMALEQALVTTPGVLANPEPGVVLLGLGASSVDWRVQGWAVSKDFGDVKQALIRSVKMQLDAAGVGIPFPQMQIHVSEPPQQTARRAA</sequence>
<comment type="subcellular location">
    <subcellularLocation>
        <location evidence="1">Cell membrane</location>
        <topology evidence="1">Multi-pass membrane protein</topology>
    </subcellularLocation>
</comment>
<dbReference type="Pfam" id="PF21088">
    <property type="entry name" value="MS_channel_1st"/>
    <property type="match status" value="1"/>
</dbReference>
<dbReference type="AlphaFoldDB" id="A0A518K5Y9"/>
<evidence type="ECO:0000256" key="1">
    <source>
        <dbReference type="ARBA" id="ARBA00004651"/>
    </source>
</evidence>
<dbReference type="SUPFAM" id="SSF50182">
    <property type="entry name" value="Sm-like ribonucleoproteins"/>
    <property type="match status" value="1"/>
</dbReference>
<evidence type="ECO:0000256" key="5">
    <source>
        <dbReference type="ARBA" id="ARBA00022989"/>
    </source>
</evidence>
<comment type="similarity">
    <text evidence="2">Belongs to the MscS (TC 1.A.23) family.</text>
</comment>
<keyword evidence="12" id="KW-1185">Reference proteome</keyword>
<accession>A0A518K5Y9</accession>
<protein>
    <submittedName>
        <fullName evidence="11">Small-conductance mechanosensitive channel</fullName>
    </submittedName>
</protein>
<dbReference type="InterPro" id="IPR045275">
    <property type="entry name" value="MscS_archaea/bacteria_type"/>
</dbReference>
<dbReference type="PANTHER" id="PTHR30221">
    <property type="entry name" value="SMALL-CONDUCTANCE MECHANOSENSITIVE CHANNEL"/>
    <property type="match status" value="1"/>
</dbReference>
<keyword evidence="4 7" id="KW-0812">Transmembrane</keyword>
<feature type="domain" description="Mechanosensitive ion channel transmembrane helices 2/3" evidence="10">
    <location>
        <begin position="98"/>
        <end position="133"/>
    </location>
</feature>
<dbReference type="Proteomes" id="UP000316426">
    <property type="component" value="Chromosome"/>
</dbReference>
<dbReference type="SUPFAM" id="SSF82861">
    <property type="entry name" value="Mechanosensitive channel protein MscS (YggB), transmembrane region"/>
    <property type="match status" value="1"/>
</dbReference>
<gene>
    <name evidence="11" type="primary">mscS_1</name>
    <name evidence="11" type="ORF">Spa11_13810</name>
</gene>
<keyword evidence="5 7" id="KW-1133">Transmembrane helix</keyword>
<feature type="transmembrane region" description="Helical" evidence="7">
    <location>
        <begin position="52"/>
        <end position="73"/>
    </location>
</feature>
<dbReference type="Pfam" id="PF00924">
    <property type="entry name" value="MS_channel_2nd"/>
    <property type="match status" value="1"/>
</dbReference>
<proteinExistence type="inferred from homology"/>
<dbReference type="InterPro" id="IPR011066">
    <property type="entry name" value="MscS_channel_C_sf"/>
</dbReference>
<reference evidence="11 12" key="1">
    <citation type="submission" date="2019-02" db="EMBL/GenBank/DDBJ databases">
        <title>Deep-cultivation of Planctomycetes and their phenomic and genomic characterization uncovers novel biology.</title>
        <authorList>
            <person name="Wiegand S."/>
            <person name="Jogler M."/>
            <person name="Boedeker C."/>
            <person name="Pinto D."/>
            <person name="Vollmers J."/>
            <person name="Rivas-Marin E."/>
            <person name="Kohn T."/>
            <person name="Peeters S.H."/>
            <person name="Heuer A."/>
            <person name="Rast P."/>
            <person name="Oberbeckmann S."/>
            <person name="Bunk B."/>
            <person name="Jeske O."/>
            <person name="Meyerdierks A."/>
            <person name="Storesund J.E."/>
            <person name="Kallscheuer N."/>
            <person name="Luecker S."/>
            <person name="Lage O.M."/>
            <person name="Pohl T."/>
            <person name="Merkel B.J."/>
            <person name="Hornburger P."/>
            <person name="Mueller R.-W."/>
            <person name="Bruemmer F."/>
            <person name="Labrenz M."/>
            <person name="Spormann A.M."/>
            <person name="Op den Camp H."/>
            <person name="Overmann J."/>
            <person name="Amann R."/>
            <person name="Jetten M.S.M."/>
            <person name="Mascher T."/>
            <person name="Medema M.H."/>
            <person name="Devos D.P."/>
            <person name="Kaster A.-K."/>
            <person name="Ovreas L."/>
            <person name="Rohde M."/>
            <person name="Galperin M.Y."/>
            <person name="Jogler C."/>
        </authorList>
    </citation>
    <scope>NUCLEOTIDE SEQUENCE [LARGE SCALE GENOMIC DNA]</scope>
    <source>
        <strain evidence="11 12">Spa11</strain>
    </source>
</reference>
<evidence type="ECO:0000256" key="7">
    <source>
        <dbReference type="SAM" id="Phobius"/>
    </source>
</evidence>
<evidence type="ECO:0000259" key="8">
    <source>
        <dbReference type="Pfam" id="PF00924"/>
    </source>
</evidence>
<dbReference type="InterPro" id="IPR010920">
    <property type="entry name" value="LSM_dom_sf"/>
</dbReference>
<dbReference type="GO" id="GO:0005886">
    <property type="term" value="C:plasma membrane"/>
    <property type="evidence" value="ECO:0007669"/>
    <property type="project" value="UniProtKB-SubCell"/>
</dbReference>
<dbReference type="InterPro" id="IPR011014">
    <property type="entry name" value="MscS_channel_TM-2"/>
</dbReference>
<evidence type="ECO:0000256" key="4">
    <source>
        <dbReference type="ARBA" id="ARBA00022692"/>
    </source>
</evidence>
<keyword evidence="6 7" id="KW-0472">Membrane</keyword>
<feature type="domain" description="Mechanosensitive ion channel MscS C-terminal" evidence="9">
    <location>
        <begin position="210"/>
        <end position="289"/>
    </location>
</feature>
<evidence type="ECO:0000313" key="12">
    <source>
        <dbReference type="Proteomes" id="UP000316426"/>
    </source>
</evidence>
<dbReference type="GO" id="GO:0008381">
    <property type="term" value="F:mechanosensitive monoatomic ion channel activity"/>
    <property type="evidence" value="ECO:0007669"/>
    <property type="project" value="InterPro"/>
</dbReference>
<evidence type="ECO:0000313" key="11">
    <source>
        <dbReference type="EMBL" id="QDV73187.1"/>
    </source>
</evidence>
<dbReference type="PANTHER" id="PTHR30221:SF1">
    <property type="entry name" value="SMALL-CONDUCTANCE MECHANOSENSITIVE CHANNEL"/>
    <property type="match status" value="1"/>
</dbReference>
<evidence type="ECO:0000256" key="2">
    <source>
        <dbReference type="ARBA" id="ARBA00008017"/>
    </source>
</evidence>
<dbReference type="InterPro" id="IPR023408">
    <property type="entry name" value="MscS_beta-dom_sf"/>
</dbReference>
<organism evidence="11 12">
    <name type="scientific">Botrimarina mediterranea</name>
    <dbReference type="NCBI Taxonomy" id="2528022"/>
    <lineage>
        <taxon>Bacteria</taxon>
        <taxon>Pseudomonadati</taxon>
        <taxon>Planctomycetota</taxon>
        <taxon>Planctomycetia</taxon>
        <taxon>Pirellulales</taxon>
        <taxon>Lacipirellulaceae</taxon>
        <taxon>Botrimarina</taxon>
    </lineage>
</organism>
<feature type="transmembrane region" description="Helical" evidence="7">
    <location>
        <begin position="118"/>
        <end position="148"/>
    </location>
</feature>
<dbReference type="Gene3D" id="2.30.30.60">
    <property type="match status" value="1"/>
</dbReference>
<dbReference type="InterPro" id="IPR006685">
    <property type="entry name" value="MscS_channel_2nd"/>
</dbReference>
<evidence type="ECO:0000256" key="6">
    <source>
        <dbReference type="ARBA" id="ARBA00023136"/>
    </source>
</evidence>
<dbReference type="Pfam" id="PF21082">
    <property type="entry name" value="MS_channel_3rd"/>
    <property type="match status" value="1"/>
</dbReference>
<dbReference type="EMBL" id="CP036349">
    <property type="protein sequence ID" value="QDV73187.1"/>
    <property type="molecule type" value="Genomic_DNA"/>
</dbReference>
<dbReference type="Gene3D" id="3.30.70.100">
    <property type="match status" value="1"/>
</dbReference>
<dbReference type="RefSeq" id="WP_145109743.1">
    <property type="nucleotide sequence ID" value="NZ_CP036349.1"/>
</dbReference>